<organism evidence="6">
    <name type="scientific">Desertifilum tharense IPPAS B-1220</name>
    <dbReference type="NCBI Taxonomy" id="1781255"/>
    <lineage>
        <taxon>Bacteria</taxon>
        <taxon>Bacillati</taxon>
        <taxon>Cyanobacteriota</taxon>
        <taxon>Cyanophyceae</taxon>
        <taxon>Desertifilales</taxon>
        <taxon>Desertifilaceae</taxon>
        <taxon>Desertifilum</taxon>
    </lineage>
</organism>
<reference evidence="6" key="1">
    <citation type="submission" date="2016-09" db="EMBL/GenBank/DDBJ databases">
        <title>Draft genome of thermotolerant cyanobacterium Desertifilum sp. strain IPPAS B-1220.</title>
        <authorList>
            <person name="Sinetova M.A."/>
            <person name="Bolakhan K."/>
            <person name="Zayadan B.K."/>
            <person name="Mironov K.S."/>
            <person name="Ustinova V."/>
            <person name="Kupriyanova E.V."/>
            <person name="Sidorov R.A."/>
            <person name="Skrypnik A.N."/>
            <person name="Gogoleva N.E."/>
            <person name="Gogolev Y.V."/>
            <person name="Los D.A."/>
        </authorList>
    </citation>
    <scope>NUCLEOTIDE SEQUENCE [LARGE SCALE GENOMIC DNA]</scope>
    <source>
        <strain evidence="6">IPPAS B-1220</strain>
    </source>
</reference>
<dbReference type="InterPro" id="IPR036322">
    <property type="entry name" value="WD40_repeat_dom_sf"/>
</dbReference>
<evidence type="ECO:0000256" key="5">
    <source>
        <dbReference type="SAM" id="Phobius"/>
    </source>
</evidence>
<feature type="transmembrane region" description="Helical" evidence="5">
    <location>
        <begin position="347"/>
        <end position="366"/>
    </location>
</feature>
<evidence type="ECO:0000256" key="3">
    <source>
        <dbReference type="PROSITE-ProRule" id="PRU00221"/>
    </source>
</evidence>
<dbReference type="SUPFAM" id="SSF50978">
    <property type="entry name" value="WD40 repeat-like"/>
    <property type="match status" value="1"/>
</dbReference>
<gene>
    <name evidence="6" type="ORF">BH720_18940</name>
</gene>
<dbReference type="Pfam" id="PF00400">
    <property type="entry name" value="WD40"/>
    <property type="match status" value="2"/>
</dbReference>
<keyword evidence="5" id="KW-0472">Membrane</keyword>
<keyword evidence="5" id="KW-1133">Transmembrane helix</keyword>
<evidence type="ECO:0000313" key="6">
    <source>
        <dbReference type="EMBL" id="OEJ73597.1"/>
    </source>
</evidence>
<dbReference type="AlphaFoldDB" id="A0A1E5QG80"/>
<protein>
    <submittedName>
        <fullName evidence="6">Uncharacterized protein</fullName>
    </submittedName>
</protein>
<evidence type="ECO:0000256" key="2">
    <source>
        <dbReference type="ARBA" id="ARBA00022737"/>
    </source>
</evidence>
<keyword evidence="2" id="KW-0677">Repeat</keyword>
<dbReference type="STRING" id="1781255.BH720_18940"/>
<dbReference type="SMART" id="SM00320">
    <property type="entry name" value="WD40"/>
    <property type="match status" value="7"/>
</dbReference>
<evidence type="ECO:0000256" key="4">
    <source>
        <dbReference type="SAM" id="MobiDB-lite"/>
    </source>
</evidence>
<dbReference type="Gene3D" id="2.130.10.10">
    <property type="entry name" value="YVTN repeat-like/Quinoprotein amine dehydrogenase"/>
    <property type="match status" value="2"/>
</dbReference>
<dbReference type="PROSITE" id="PS50082">
    <property type="entry name" value="WD_REPEATS_2"/>
    <property type="match status" value="2"/>
</dbReference>
<feature type="repeat" description="WD" evidence="3">
    <location>
        <begin position="609"/>
        <end position="633"/>
    </location>
</feature>
<proteinExistence type="predicted"/>
<dbReference type="PANTHER" id="PTHR19848">
    <property type="entry name" value="WD40 REPEAT PROTEIN"/>
    <property type="match status" value="1"/>
</dbReference>
<dbReference type="PROSITE" id="PS50294">
    <property type="entry name" value="WD_REPEATS_REGION"/>
    <property type="match status" value="1"/>
</dbReference>
<dbReference type="InterPro" id="IPR015943">
    <property type="entry name" value="WD40/YVTN_repeat-like_dom_sf"/>
</dbReference>
<feature type="region of interest" description="Disordered" evidence="4">
    <location>
        <begin position="228"/>
        <end position="248"/>
    </location>
</feature>
<sequence>MSTDISNQALKYKPGGIPASFEVSVVNESEQFASFQVELIAAGSDPDLDFQWYELYPAVSAKKPPGDSTKFDVKITNTPVPGFVGTMNLTVRVYSMELRDEDRQVLRLIVQESADSNPLKLELPQKVFQVYPLEKVEIPVRVKNTGRQSADVLLNVLNLEYAWLIEGAEQRLHLEPGGQKEVRFLCSPSRNAVAENYGFTIEAIYRNGIPIRIGGTLEVLPEGTVNFSANPSEQRIPPQRGTDKSKRSDAAGYELGFENASNVRQQVSVRVETGAKSFNFEVTPASVSLNPGEFSSLFLVANQPRKRWGFPQTLQFAVTPILSDERLGSTDPEMQVLKLRVLPIVPFWLQLIGGLGLLLLLILLWLQPYGGHSAPVTSVRFNGLADRVVSASNDQTLRSWRVSRRLQSRGVLAPSGKAVRVVRFRPVDNNWVAAGLENGEIQLWDVLSRKRQQTLGFAYQRDDRVFGLEFTQDSRYLFSGHGSGLVLQWEVAPDALLRSENSTPQQQRQLDFAVSDLALVGTEDERLAIGGRYNQLVLWDWRRNALQSLPYRQGGQDDYITSLDAASDRPYRLVTADNQGQITLWNMQPCVNEAAECEVLDEWRVQHPVRSVAISPNGCYLVSGGDDPQVKLWPLTVEGKRDLRFAEGIAIPVGIASRIAKLRAKINSVDIRLVEDRIAIATGSDDDRVRVYRTRQQDTGCE</sequence>
<evidence type="ECO:0000256" key="1">
    <source>
        <dbReference type="ARBA" id="ARBA00022574"/>
    </source>
</evidence>
<dbReference type="EMBL" id="MJGC01000085">
    <property type="protein sequence ID" value="OEJ73597.1"/>
    <property type="molecule type" value="Genomic_DNA"/>
</dbReference>
<comment type="caution">
    <text evidence="6">The sequence shown here is derived from an EMBL/GenBank/DDBJ whole genome shotgun (WGS) entry which is preliminary data.</text>
</comment>
<feature type="repeat" description="WD" evidence="3">
    <location>
        <begin position="369"/>
        <end position="403"/>
    </location>
</feature>
<keyword evidence="1 3" id="KW-0853">WD repeat</keyword>
<dbReference type="InterPro" id="IPR001680">
    <property type="entry name" value="WD40_rpt"/>
</dbReference>
<dbReference type="PANTHER" id="PTHR19848:SF8">
    <property type="entry name" value="F-BOX AND WD REPEAT DOMAIN CONTAINING 7"/>
    <property type="match status" value="1"/>
</dbReference>
<accession>A0A1E5QG80</accession>
<name>A0A1E5QG80_9CYAN</name>
<keyword evidence="5" id="KW-0812">Transmembrane</keyword>